<organism evidence="1 2">
    <name type="scientific">Streptomyces lavenduligriseus</name>
    <dbReference type="NCBI Taxonomy" id="67315"/>
    <lineage>
        <taxon>Bacteria</taxon>
        <taxon>Bacillati</taxon>
        <taxon>Actinomycetota</taxon>
        <taxon>Actinomycetes</taxon>
        <taxon>Kitasatosporales</taxon>
        <taxon>Streptomycetaceae</taxon>
        <taxon>Streptomyces</taxon>
    </lineage>
</organism>
<dbReference type="PANTHER" id="PTHR13061:SF29">
    <property type="entry name" value="GAMMA CARBONIC ANHYDRASE-LIKE 1, MITOCHONDRIAL-RELATED"/>
    <property type="match status" value="1"/>
</dbReference>
<dbReference type="InterPro" id="IPR050484">
    <property type="entry name" value="Transf_Hexapept/Carb_Anhydrase"/>
</dbReference>
<dbReference type="Gene3D" id="2.160.10.10">
    <property type="entry name" value="Hexapeptide repeat proteins"/>
    <property type="match status" value="1"/>
</dbReference>
<dbReference type="Proteomes" id="UP001202052">
    <property type="component" value="Unassembled WGS sequence"/>
</dbReference>
<dbReference type="RefSeq" id="WP_030789003.1">
    <property type="nucleotide sequence ID" value="NZ_JAMCCK010000006.1"/>
</dbReference>
<dbReference type="SUPFAM" id="SSF51161">
    <property type="entry name" value="Trimeric LpxA-like enzymes"/>
    <property type="match status" value="1"/>
</dbReference>
<dbReference type="Pfam" id="PF00132">
    <property type="entry name" value="Hexapep"/>
    <property type="match status" value="1"/>
</dbReference>
<proteinExistence type="predicted"/>
<dbReference type="InterPro" id="IPR001451">
    <property type="entry name" value="Hexapep"/>
</dbReference>
<evidence type="ECO:0000313" key="2">
    <source>
        <dbReference type="Proteomes" id="UP001202052"/>
    </source>
</evidence>
<gene>
    <name evidence="1" type="ORF">M4438_03615</name>
</gene>
<protein>
    <submittedName>
        <fullName evidence="1">Gamma carbonic anhydrase family protein</fullName>
    </submittedName>
</protein>
<dbReference type="CDD" id="cd04645">
    <property type="entry name" value="LbH_gamma_CA_like"/>
    <property type="match status" value="1"/>
</dbReference>
<evidence type="ECO:0000313" key="1">
    <source>
        <dbReference type="EMBL" id="MCL3992626.1"/>
    </source>
</evidence>
<reference evidence="1 2" key="1">
    <citation type="submission" date="2022-05" db="EMBL/GenBank/DDBJ databases">
        <title>Genome Resource of Streptomyces lavenduligriseus GA1-1, a Strain with Broad-Spectrum Antifungal Activity against Phytopathogenic Fungi.</title>
        <authorList>
            <person name="Qi D."/>
        </authorList>
    </citation>
    <scope>NUCLEOTIDE SEQUENCE [LARGE SCALE GENOMIC DNA]</scope>
    <source>
        <strain evidence="1 2">GA1-1</strain>
    </source>
</reference>
<keyword evidence="2" id="KW-1185">Reference proteome</keyword>
<name>A0ABT0NN43_9ACTN</name>
<sequence>MIHHYQGRVPDVSPTAYVAPSADLIGAVTVADQASIWFQAVLRADQNEIRIGARSNVQDGTVIHCDTSQWHGRPVVIGEDVTIGHKVHLHGCTIGDRCVVGSGSVVMDGADLPPYTFVAVGSVVRPNYSPKPGMLLVGNPARALRPLTDDERDYIERASDSYLDLAKNYSERTD</sequence>
<dbReference type="EMBL" id="JAMCCK010000006">
    <property type="protein sequence ID" value="MCL3992626.1"/>
    <property type="molecule type" value="Genomic_DNA"/>
</dbReference>
<accession>A0ABT0NN43</accession>
<dbReference type="PANTHER" id="PTHR13061">
    <property type="entry name" value="DYNACTIN SUBUNIT P25"/>
    <property type="match status" value="1"/>
</dbReference>
<comment type="caution">
    <text evidence="1">The sequence shown here is derived from an EMBL/GenBank/DDBJ whole genome shotgun (WGS) entry which is preliminary data.</text>
</comment>
<dbReference type="InterPro" id="IPR047324">
    <property type="entry name" value="LbH_gamma_CA-like"/>
</dbReference>
<dbReference type="InterPro" id="IPR011004">
    <property type="entry name" value="Trimer_LpxA-like_sf"/>
</dbReference>